<evidence type="ECO:0000313" key="2">
    <source>
        <dbReference type="Proteomes" id="UP001055811"/>
    </source>
</evidence>
<dbReference type="Proteomes" id="UP001055811">
    <property type="component" value="Linkage Group LG07"/>
</dbReference>
<name>A0ACB9AIB2_CICIN</name>
<protein>
    <submittedName>
        <fullName evidence="1">Uncharacterized protein</fullName>
    </submittedName>
</protein>
<sequence>MFSRGFAFGSDENDFVVIGGGPGGYVVAIKAAQLGLQTTCIEKRGTTALLASTSVASLLSQSTQSESVLGPDIGMNAHGGCAFWAKARSNNIA</sequence>
<accession>A0ACB9AIB2</accession>
<evidence type="ECO:0000313" key="1">
    <source>
        <dbReference type="EMBL" id="KAI3709759.1"/>
    </source>
</evidence>
<comment type="caution">
    <text evidence="1">The sequence shown here is derived from an EMBL/GenBank/DDBJ whole genome shotgun (WGS) entry which is preliminary data.</text>
</comment>
<keyword evidence="2" id="KW-1185">Reference proteome</keyword>
<reference evidence="1 2" key="2">
    <citation type="journal article" date="2022" name="Mol. Ecol. Resour.">
        <title>The genomes of chicory, endive, great burdock and yacon provide insights into Asteraceae paleo-polyploidization history and plant inulin production.</title>
        <authorList>
            <person name="Fan W."/>
            <person name="Wang S."/>
            <person name="Wang H."/>
            <person name="Wang A."/>
            <person name="Jiang F."/>
            <person name="Liu H."/>
            <person name="Zhao H."/>
            <person name="Xu D."/>
            <person name="Zhang Y."/>
        </authorList>
    </citation>
    <scope>NUCLEOTIDE SEQUENCE [LARGE SCALE GENOMIC DNA]</scope>
    <source>
        <strain evidence="2">cv. Punajuju</strain>
        <tissue evidence="1">Leaves</tissue>
    </source>
</reference>
<dbReference type="EMBL" id="CM042015">
    <property type="protein sequence ID" value="KAI3709759.1"/>
    <property type="molecule type" value="Genomic_DNA"/>
</dbReference>
<proteinExistence type="predicted"/>
<gene>
    <name evidence="1" type="ORF">L2E82_39525</name>
</gene>
<organism evidence="1 2">
    <name type="scientific">Cichorium intybus</name>
    <name type="common">Chicory</name>
    <dbReference type="NCBI Taxonomy" id="13427"/>
    <lineage>
        <taxon>Eukaryota</taxon>
        <taxon>Viridiplantae</taxon>
        <taxon>Streptophyta</taxon>
        <taxon>Embryophyta</taxon>
        <taxon>Tracheophyta</taxon>
        <taxon>Spermatophyta</taxon>
        <taxon>Magnoliopsida</taxon>
        <taxon>eudicotyledons</taxon>
        <taxon>Gunneridae</taxon>
        <taxon>Pentapetalae</taxon>
        <taxon>asterids</taxon>
        <taxon>campanulids</taxon>
        <taxon>Asterales</taxon>
        <taxon>Asteraceae</taxon>
        <taxon>Cichorioideae</taxon>
        <taxon>Cichorieae</taxon>
        <taxon>Cichoriinae</taxon>
        <taxon>Cichorium</taxon>
    </lineage>
</organism>
<reference evidence="2" key="1">
    <citation type="journal article" date="2022" name="Mol. Ecol. Resour.">
        <title>The genomes of chicory, endive, great burdock and yacon provide insights into Asteraceae palaeo-polyploidization history and plant inulin production.</title>
        <authorList>
            <person name="Fan W."/>
            <person name="Wang S."/>
            <person name="Wang H."/>
            <person name="Wang A."/>
            <person name="Jiang F."/>
            <person name="Liu H."/>
            <person name="Zhao H."/>
            <person name="Xu D."/>
            <person name="Zhang Y."/>
        </authorList>
    </citation>
    <scope>NUCLEOTIDE SEQUENCE [LARGE SCALE GENOMIC DNA]</scope>
    <source>
        <strain evidence="2">cv. Punajuju</strain>
    </source>
</reference>